<evidence type="ECO:0000256" key="1">
    <source>
        <dbReference type="ARBA" id="ARBA00009437"/>
    </source>
</evidence>
<dbReference type="RefSeq" id="WP_077753542.1">
    <property type="nucleotide sequence ID" value="NZ_CP014782.1"/>
</dbReference>
<evidence type="ECO:0000313" key="6">
    <source>
        <dbReference type="EMBL" id="AQS38500.1"/>
    </source>
</evidence>
<dbReference type="Pfam" id="PF00126">
    <property type="entry name" value="HTH_1"/>
    <property type="match status" value="1"/>
</dbReference>
<reference evidence="6 7" key="1">
    <citation type="submission" date="2016-03" db="EMBL/GenBank/DDBJ databases">
        <title>Complete genome sequence of Shewanella psychrophila WP2, a deep sea bacterium isolated from west Pacific sediment.</title>
        <authorList>
            <person name="Xu G."/>
            <person name="Jian H."/>
        </authorList>
    </citation>
    <scope>NUCLEOTIDE SEQUENCE [LARGE SCALE GENOMIC DNA]</scope>
    <source>
        <strain evidence="6 7">WP2</strain>
    </source>
</reference>
<dbReference type="SUPFAM" id="SSF53850">
    <property type="entry name" value="Periplasmic binding protein-like II"/>
    <property type="match status" value="1"/>
</dbReference>
<dbReference type="EMBL" id="CP014782">
    <property type="protein sequence ID" value="AQS38500.1"/>
    <property type="molecule type" value="Genomic_DNA"/>
</dbReference>
<evidence type="ECO:0000256" key="3">
    <source>
        <dbReference type="ARBA" id="ARBA00023125"/>
    </source>
</evidence>
<proteinExistence type="inferred from homology"/>
<dbReference type="GO" id="GO:0003700">
    <property type="term" value="F:DNA-binding transcription factor activity"/>
    <property type="evidence" value="ECO:0007669"/>
    <property type="project" value="InterPro"/>
</dbReference>
<keyword evidence="7" id="KW-1185">Reference proteome</keyword>
<organism evidence="6 7">
    <name type="scientific">Shewanella psychrophila</name>
    <dbReference type="NCBI Taxonomy" id="225848"/>
    <lineage>
        <taxon>Bacteria</taxon>
        <taxon>Pseudomonadati</taxon>
        <taxon>Pseudomonadota</taxon>
        <taxon>Gammaproteobacteria</taxon>
        <taxon>Alteromonadales</taxon>
        <taxon>Shewanellaceae</taxon>
        <taxon>Shewanella</taxon>
    </lineage>
</organism>
<dbReference type="InterPro" id="IPR036388">
    <property type="entry name" value="WH-like_DNA-bd_sf"/>
</dbReference>
<dbReference type="GO" id="GO:0003677">
    <property type="term" value="F:DNA binding"/>
    <property type="evidence" value="ECO:0007669"/>
    <property type="project" value="UniProtKB-KW"/>
</dbReference>
<feature type="domain" description="HTH lysR-type" evidence="5">
    <location>
        <begin position="3"/>
        <end position="60"/>
    </location>
</feature>
<dbReference type="OrthoDB" id="646694at2"/>
<dbReference type="Gene3D" id="1.10.10.10">
    <property type="entry name" value="Winged helix-like DNA-binding domain superfamily/Winged helix DNA-binding domain"/>
    <property type="match status" value="1"/>
</dbReference>
<keyword evidence="4" id="KW-0804">Transcription</keyword>
<comment type="similarity">
    <text evidence="1">Belongs to the LysR transcriptional regulatory family.</text>
</comment>
<dbReference type="PANTHER" id="PTHR30537:SF5">
    <property type="entry name" value="HTH-TYPE TRANSCRIPTIONAL ACTIVATOR TTDR-RELATED"/>
    <property type="match status" value="1"/>
</dbReference>
<keyword evidence="3" id="KW-0238">DNA-binding</keyword>
<evidence type="ECO:0000256" key="4">
    <source>
        <dbReference type="ARBA" id="ARBA00023163"/>
    </source>
</evidence>
<gene>
    <name evidence="6" type="ORF">Sps_03364</name>
</gene>
<dbReference type="InterPro" id="IPR005119">
    <property type="entry name" value="LysR_subst-bd"/>
</dbReference>
<dbReference type="AlphaFoldDB" id="A0A1S6HSI3"/>
<dbReference type="PROSITE" id="PS50931">
    <property type="entry name" value="HTH_LYSR"/>
    <property type="match status" value="1"/>
</dbReference>
<dbReference type="FunFam" id="1.10.10.10:FF:000001">
    <property type="entry name" value="LysR family transcriptional regulator"/>
    <property type="match status" value="1"/>
</dbReference>
<evidence type="ECO:0000313" key="7">
    <source>
        <dbReference type="Proteomes" id="UP000189545"/>
    </source>
</evidence>
<evidence type="ECO:0000259" key="5">
    <source>
        <dbReference type="PROSITE" id="PS50931"/>
    </source>
</evidence>
<dbReference type="Gene3D" id="3.40.190.290">
    <property type="match status" value="1"/>
</dbReference>
<dbReference type="Pfam" id="PF03466">
    <property type="entry name" value="LysR_substrate"/>
    <property type="match status" value="1"/>
</dbReference>
<dbReference type="InterPro" id="IPR036390">
    <property type="entry name" value="WH_DNA-bd_sf"/>
</dbReference>
<keyword evidence="2" id="KW-0805">Transcription regulation</keyword>
<dbReference type="InterPro" id="IPR058163">
    <property type="entry name" value="LysR-type_TF_proteobact-type"/>
</dbReference>
<name>A0A1S6HSI3_9GAMM</name>
<accession>A0A1S6HSI3</accession>
<sequence length="301" mass="34151">MDWNLNDLPLFIAVAEHQSISKAALGANMQKSSVSRAITRLEARLAIRLFERNSRHLRLTSDGEYLYKQLKPLLERIEGVGNEVSSKGLVGELNLAVTLAFSREVMASNLANFVERYPDIRLRVRTMSHTPNLFEDKLDLAIQLGPLAPSGFYAKRLANIQLCWMCSPDYLGEHPELLDVDWEELQRHVRYYHDQENYPSSFCLISAGGIEYPVVFPMASELEDVLMVRDTVVNGAGVSLLPDIYCRRLLAEKRLVRIAAELKVTPEVDIYAVYPSKASLSPRLKAMLSFMDEITQKYLTE</sequence>
<dbReference type="InterPro" id="IPR000847">
    <property type="entry name" value="LysR_HTH_N"/>
</dbReference>
<dbReference type="SUPFAM" id="SSF46785">
    <property type="entry name" value="Winged helix' DNA-binding domain"/>
    <property type="match status" value="1"/>
</dbReference>
<dbReference type="STRING" id="225848.Sps_03364"/>
<dbReference type="Proteomes" id="UP000189545">
    <property type="component" value="Chromosome"/>
</dbReference>
<evidence type="ECO:0000256" key="2">
    <source>
        <dbReference type="ARBA" id="ARBA00023015"/>
    </source>
</evidence>
<protein>
    <submittedName>
        <fullName evidence="6">Transcriptional regulator</fullName>
    </submittedName>
</protein>
<dbReference type="KEGG" id="spsw:Sps_03364"/>
<dbReference type="PANTHER" id="PTHR30537">
    <property type="entry name" value="HTH-TYPE TRANSCRIPTIONAL REGULATOR"/>
    <property type="match status" value="1"/>
</dbReference>